<evidence type="ECO:0000313" key="4">
    <source>
        <dbReference type="Proteomes" id="UP000002009"/>
    </source>
</evidence>
<feature type="region of interest" description="Disordered" evidence="1">
    <location>
        <begin position="405"/>
        <end position="433"/>
    </location>
</feature>
<dbReference type="OrthoDB" id="89765at2759"/>
<dbReference type="Gene3D" id="2.60.120.200">
    <property type="match status" value="1"/>
</dbReference>
<dbReference type="SUPFAM" id="SSF49899">
    <property type="entry name" value="Concanavalin A-like lectins/glucanases"/>
    <property type="match status" value="1"/>
</dbReference>
<keyword evidence="2" id="KW-0732">Signal</keyword>
<dbReference type="GeneID" id="8250628"/>
<accession>C1FEI4</accession>
<keyword evidence="4" id="KW-1185">Reference proteome</keyword>
<name>C1FEI4_MICCC</name>
<dbReference type="STRING" id="296587.C1FEI4"/>
<feature type="chain" id="PRO_5002907606" description="Staphylococcus aureus surface protein A" evidence="2">
    <location>
        <begin position="28"/>
        <end position="2499"/>
    </location>
</feature>
<feature type="region of interest" description="Disordered" evidence="1">
    <location>
        <begin position="1945"/>
        <end position="1966"/>
    </location>
</feature>
<dbReference type="RefSeq" id="XP_002507314.1">
    <property type="nucleotide sequence ID" value="XM_002507268.1"/>
</dbReference>
<protein>
    <recommendedName>
        <fullName evidence="5">Staphylococcus aureus surface protein A</fullName>
    </recommendedName>
</protein>
<dbReference type="Proteomes" id="UP000002009">
    <property type="component" value="Chromosome 1"/>
</dbReference>
<dbReference type="eggNOG" id="ENOG502QS37">
    <property type="taxonomic scope" value="Eukaryota"/>
</dbReference>
<dbReference type="EMBL" id="CP001574">
    <property type="protein sequence ID" value="ACO68572.1"/>
    <property type="molecule type" value="Genomic_DNA"/>
</dbReference>
<dbReference type="InParanoid" id="C1FEI4"/>
<feature type="signal peptide" evidence="2">
    <location>
        <begin position="1"/>
        <end position="27"/>
    </location>
</feature>
<dbReference type="CDD" id="cd00102">
    <property type="entry name" value="IPT"/>
    <property type="match status" value="1"/>
</dbReference>
<evidence type="ECO:0008006" key="5">
    <source>
        <dbReference type="Google" id="ProtNLM"/>
    </source>
</evidence>
<dbReference type="InterPro" id="IPR013320">
    <property type="entry name" value="ConA-like_dom_sf"/>
</dbReference>
<dbReference type="KEGG" id="mis:MICPUN_55453"/>
<sequence length="2499" mass="269693">MAELTVLRFFALVIACSVCSIPHKTLAESSHALFPSGYPRVEYRNGTNTFKLFMALDRAGTAFFVAVPRVDPITNTAMPTPDEILAGNASVSAGEVAAAAGSLTFTDPDTERMLFVDGLPDESTFDLYFATQSGRQSVSGNAVASPASATISKMNALVIGDVTPPLFVMGTPHTVGHGATSITVLVAASEQNSSYHAIILPSGSSPPRTALEVYNGILSVNTANAAIVFKGSGPVPFFDTIPLTFVGDLSPGSAYKIYLTIADRNGNVNPVVQVVHASTKYCTPCPIFKVLAVGTRCDCVVPTIFTLRVLTTGNELMNNRGALKASVAEQLGVAVSQVAMMSWERAVGHPGYMTVTLSVLPFSASDNSTTAAVASALASENLNIGGAPSEVSDLMLSGEPDTRILFGSRNRPKGRTNPMTEDGSIPGQPMEDPEPTNRALFHWKVRFGDTECTACMSQCKLDNGHWTSCTSPKVYYALPQGEHNFFVRGLGGDGVPDSNPARYTWTIRYRTEVYFGVDRIPPASVNSSNITFSLSSNKRGAMFEYSFNSYDKFPVYRSLPQGVSTVKVNSSVGVNIFAARAIAEGETSTTVAKHTWVYDIYEPFANVTTSAVKNGSMVNKLTNIQFVVFGNDTDPTFLPNAGVEEIWIRFMRVKDSATSPPPLFDWRLADHIFAAQTEFTLDSTISGLPNGMYVLSARAVDKAGNSRYTDDAYGHDHYYFELSDQVPGMPIVSSAITVEDVMTAVNNTVTGERQLRISSTIPSAEAYAYLFTDIRNGQLFWPDGVTEIFDGDYVLAANVSDGLRYLPSKDLNNKAVLLDGTHPNFSFTVRSAGSFDNRALVDTPVIAHISVLSANDPPVLDPDEDYHLTGLYIYDAVSNVTNIGDSVFDIVNKGFSDIDEGYNSTRANMGMVILSADSSRGVWHWSDSAGMTWHDFPEDLSPERPLLVRAGLKDRLRYLPKLENGLPLDDLVWTSSITFRAWDGVSGHVTGSRGQWFFAEGYPLNTTLHPAAKYNDSLFPPPQASKFIYYDATSFDAGGFHSMTIASAYIELYGIRYGAYVRANRRDTELERLRQEKARQSFCPPDHGSALRLPVHDGNASVSMRVDRNTERIIVKPPWTVEAWVRRDVVTNEQTLFSDPLTGGAILLGLAPGTGISGVILPHQSEARKIARHNFYTAKNNTAADHAAAQISMVEAACPRWNFSLPLNKWTHLAFVALPDGESYRPPRAYIRLYVDGLYIGSIGPDAGMNMPLGTIGSPGRAAFAIDEVKYWSSARTPYDLFYNKGLFLAGDEPDLVSYLALEEGCGNTTHDMAAAASSEAQSIWDIHVTNASWERQILGLLRCAEILAVTSNHVSSGGGITITLHGASFRRPQLASMKYLNHQVIPPALDWDWRNPICRFGYRGRTLDVPATIVSSEIVTCPAATWSDANMMRGFVSLEFCDLGMSCCSSPARLDVPRPNIYPANYMPQLQNMEVNTQILHRHAKATDVWPLNFETFTGTMIMIRGWGFAPLTDDVKLGYRGHDDDAYCNYTTVLFDSSTLFDSANGLKFTTSSVRSAQYRDTPNASAPLYSKMLNFSEWEKINSIANESGRSFTRWFSVPAHIISGSLAVCETPVLPHTFSTTRAVVHLHVSLMLNNGAMKVDVGPQLKWPVRAVFPDKLRVTRVVADDLNSKGIFIAEQDGGTVLMLSTTHTDPAADPSCQFGSVKVHGRFAGLHNVECVLPVAQGPVGDSKVVEVRFTLFSGASRHDPVYSRLGDQAVTMAWSTPANLIASTPSVLTLDSVAQGEVHIFGSSFPADVAKVACSFGNFTDWGAQIPTDEAVLFATSLAVSVLRCSPPKAFMAVGFFPLTLNVAHAVKNVFSHAGDDLLIMFRMNPSVSALGADAGPTNGGWLVSLYGDGFLPGDGCALVVSGGNADKCSTPGYLVSSAILRCEAPDLTRMSRAPASAQVSETGSHDPESIDDSGESNFIIDEQSFDRNPTLRIHLAVPGGWDGQTLVQGTSGSASATTFQPVDDLDIIRPAYLPASGGTILHLTGHNLLTQISIRNRGRCSVGTYDVATRPASAVFDQITIECVTPALLPSRITKTSGLHVAAVPAYPSGLVGSNVTTHPIGYAPILARVTNMLVGSPAPLEGTIGPGLEIFTSLSFASHETITTSSGSLKDLFSGTMKLVCFVPEYNHSLVIEELENEAEDANHLQQHRYLMVPTTMQTIHALTSPNSNGKASRGCCSLPRAPKSTSAGFSTMFVGPTSAESLTATTALLSVEFEYAFSPEPYSFSTHSGTVPIQVLDSNVRFQHLISSRGRGFYVASGAGTKREDTILDITHDAVATAGGKTGKVFHGCSDGCEHPNDDESAVIFNRDVNENEEKMDLGCAWWHGSGAGTAALPIHVVGQDFRRGAGMLVRFGGTPESAGASSRQFSSVALFESSALDHMRRATINILTRMVMVPAHFVSSVIVKVEPPQSKQLKPGSVPLAVTGNGGASFSTRTLLYSQEFPN</sequence>
<proteinExistence type="predicted"/>
<evidence type="ECO:0000313" key="3">
    <source>
        <dbReference type="EMBL" id="ACO68572.1"/>
    </source>
</evidence>
<organism evidence="3 4">
    <name type="scientific">Micromonas commoda (strain RCC299 / NOUM17 / CCMP2709)</name>
    <name type="common">Picoplanktonic green alga</name>
    <dbReference type="NCBI Taxonomy" id="296587"/>
    <lineage>
        <taxon>Eukaryota</taxon>
        <taxon>Viridiplantae</taxon>
        <taxon>Chlorophyta</taxon>
        <taxon>Mamiellophyceae</taxon>
        <taxon>Mamiellales</taxon>
        <taxon>Mamiellaceae</taxon>
        <taxon>Micromonas</taxon>
    </lineage>
</organism>
<evidence type="ECO:0000256" key="2">
    <source>
        <dbReference type="SAM" id="SignalP"/>
    </source>
</evidence>
<reference evidence="3 4" key="1">
    <citation type="journal article" date="2009" name="Science">
        <title>Green evolution and dynamic adaptations revealed by genomes of the marine picoeukaryotes Micromonas.</title>
        <authorList>
            <person name="Worden A.Z."/>
            <person name="Lee J.H."/>
            <person name="Mock T."/>
            <person name="Rouze P."/>
            <person name="Simmons M.P."/>
            <person name="Aerts A.L."/>
            <person name="Allen A.E."/>
            <person name="Cuvelier M.L."/>
            <person name="Derelle E."/>
            <person name="Everett M.V."/>
            <person name="Foulon E."/>
            <person name="Grimwood J."/>
            <person name="Gundlach H."/>
            <person name="Henrissat B."/>
            <person name="Napoli C."/>
            <person name="McDonald S.M."/>
            <person name="Parker M.S."/>
            <person name="Rombauts S."/>
            <person name="Salamov A."/>
            <person name="Von Dassow P."/>
            <person name="Badger J.H."/>
            <person name="Coutinho P.M."/>
            <person name="Demir E."/>
            <person name="Dubchak I."/>
            <person name="Gentemann C."/>
            <person name="Eikrem W."/>
            <person name="Gready J.E."/>
            <person name="John U."/>
            <person name="Lanier W."/>
            <person name="Lindquist E.A."/>
            <person name="Lucas S."/>
            <person name="Mayer K.F."/>
            <person name="Moreau H."/>
            <person name="Not F."/>
            <person name="Otillar R."/>
            <person name="Panaud O."/>
            <person name="Pangilinan J."/>
            <person name="Paulsen I."/>
            <person name="Piegu B."/>
            <person name="Poliakov A."/>
            <person name="Robbens S."/>
            <person name="Schmutz J."/>
            <person name="Toulza E."/>
            <person name="Wyss T."/>
            <person name="Zelensky A."/>
            <person name="Zhou K."/>
            <person name="Armbrust E.V."/>
            <person name="Bhattacharya D."/>
            <person name="Goodenough U.W."/>
            <person name="Van de Peer Y."/>
            <person name="Grigoriev I.V."/>
        </authorList>
    </citation>
    <scope>NUCLEOTIDE SEQUENCE [LARGE SCALE GENOMIC DNA]</scope>
    <source>
        <strain evidence="4">RCC299 / NOUM17</strain>
    </source>
</reference>
<evidence type="ECO:0000256" key="1">
    <source>
        <dbReference type="SAM" id="MobiDB-lite"/>
    </source>
</evidence>
<dbReference type="Pfam" id="PF13385">
    <property type="entry name" value="Laminin_G_3"/>
    <property type="match status" value="1"/>
</dbReference>
<gene>
    <name evidence="3" type="ORF">MICPUN_55453</name>
</gene>